<reference evidence="3" key="1">
    <citation type="submission" date="2016-12" db="EMBL/GenBank/DDBJ databases">
        <title>The genomes of Aspergillus section Nigri reveals drivers in fungal speciation.</title>
        <authorList>
            <consortium name="DOE Joint Genome Institute"/>
            <person name="Vesth T.C."/>
            <person name="Nybo J."/>
            <person name="Theobald S."/>
            <person name="Brandl J."/>
            <person name="Frisvad J.C."/>
            <person name="Nielsen K.F."/>
            <person name="Lyhne E.K."/>
            <person name="Kogle M.E."/>
            <person name="Kuo A."/>
            <person name="Riley R."/>
            <person name="Clum A."/>
            <person name="Nolan M."/>
            <person name="Lipzen A."/>
            <person name="Salamov A."/>
            <person name="Henrissat B."/>
            <person name="Wiebenga A."/>
            <person name="De vries R.P."/>
            <person name="Grigoriev I.V."/>
            <person name="Mortensen U.H."/>
            <person name="Andersen M.R."/>
            <person name="Baker S.E."/>
        </authorList>
    </citation>
    <scope>NUCLEOTIDE SEQUENCE</scope>
    <source>
        <strain evidence="3">IBT 28561</strain>
    </source>
</reference>
<keyword evidence="1" id="KW-0175">Coiled coil</keyword>
<evidence type="ECO:0000313" key="4">
    <source>
        <dbReference type="Proteomes" id="UP000234254"/>
    </source>
</evidence>
<dbReference type="Proteomes" id="UP000234254">
    <property type="component" value="Unassembled WGS sequence"/>
</dbReference>
<evidence type="ECO:0000313" key="3">
    <source>
        <dbReference type="EMBL" id="PKY01715.1"/>
    </source>
</evidence>
<keyword evidence="4" id="KW-1185">Reference proteome</keyword>
<comment type="caution">
    <text evidence="3">The sequence shown here is derived from an EMBL/GenBank/DDBJ whole genome shotgun (WGS) entry which is preliminary data.</text>
</comment>
<feature type="region of interest" description="Disordered" evidence="2">
    <location>
        <begin position="283"/>
        <end position="316"/>
    </location>
</feature>
<dbReference type="EMBL" id="MSFM01000011">
    <property type="protein sequence ID" value="PKY01715.1"/>
    <property type="molecule type" value="Genomic_DNA"/>
</dbReference>
<dbReference type="GeneID" id="36546582"/>
<feature type="coiled-coil region" evidence="1">
    <location>
        <begin position="83"/>
        <end position="114"/>
    </location>
</feature>
<feature type="region of interest" description="Disordered" evidence="2">
    <location>
        <begin position="450"/>
        <end position="476"/>
    </location>
</feature>
<protein>
    <submittedName>
        <fullName evidence="3">Uncharacterized protein</fullName>
    </submittedName>
</protein>
<sequence length="476" mass="54165">MLPSSHSPDVPQGLSSASWQKLMVAGRKLNDQQDAVSAERSRVRELRTALTYKREEEAEIRISLMKQLNSMFAKNDLLVTERIAKEHDRLQSAMDEYLDLENRYHEEEDQLEQNEYSLTTSMETFLQLLHNGFLSQCADGTLTGLPPCTMDQYSQDDDRYSTISSAPDLPPNVVAYLSRIGDLRLLQESLADLDMQWVETTEKQEQRRPHNIPLDEESLEFLQTYDSHRASLWKKIDTTQLDVNQLCSTCEEQGLLTEDYLPGGFDFTYNSHAPAQQQQFEADTGAQIKHHDTSEEETERGRPETKPTDPLKMPAGRDFSPFSEPWPMTRNHPVEFINNWILHQLRHSSVQIARFKSLPELCELNRAGCHNADISRKALTEWFLDDTIISTHPSPPSSIVAGDDEGRLTDNTEDGGSLLDNVHDGRGVLYSLRKEKKRVTRERKRATITGLMSGAPAPTSGPDCLRDRWPRSAHSV</sequence>
<dbReference type="VEuPathDB" id="FungiDB:P168DRAFT_306832"/>
<accession>A0A2I1CVS5</accession>
<dbReference type="AlphaFoldDB" id="A0A2I1CVS5"/>
<gene>
    <name evidence="3" type="ORF">P168DRAFT_306832</name>
</gene>
<proteinExistence type="predicted"/>
<evidence type="ECO:0000256" key="1">
    <source>
        <dbReference type="SAM" id="Coils"/>
    </source>
</evidence>
<dbReference type="RefSeq" id="XP_024690309.1">
    <property type="nucleotide sequence ID" value="XM_024839058.1"/>
</dbReference>
<dbReference type="OrthoDB" id="3553547at2759"/>
<evidence type="ECO:0000256" key="2">
    <source>
        <dbReference type="SAM" id="MobiDB-lite"/>
    </source>
</evidence>
<feature type="compositionally biased region" description="Basic and acidic residues" evidence="2">
    <location>
        <begin position="289"/>
        <end position="309"/>
    </location>
</feature>
<organism evidence="3 4">
    <name type="scientific">Aspergillus campestris (strain IBT 28561)</name>
    <dbReference type="NCBI Taxonomy" id="1392248"/>
    <lineage>
        <taxon>Eukaryota</taxon>
        <taxon>Fungi</taxon>
        <taxon>Dikarya</taxon>
        <taxon>Ascomycota</taxon>
        <taxon>Pezizomycotina</taxon>
        <taxon>Eurotiomycetes</taxon>
        <taxon>Eurotiomycetidae</taxon>
        <taxon>Eurotiales</taxon>
        <taxon>Aspergillaceae</taxon>
        <taxon>Aspergillus</taxon>
        <taxon>Aspergillus subgen. Circumdati</taxon>
    </lineage>
</organism>
<name>A0A2I1CVS5_ASPC2</name>